<feature type="compositionally biased region" description="Basic and acidic residues" evidence="11">
    <location>
        <begin position="394"/>
        <end position="403"/>
    </location>
</feature>
<evidence type="ECO:0000256" key="3">
    <source>
        <dbReference type="ARBA" id="ARBA00012438"/>
    </source>
</evidence>
<dbReference type="InterPro" id="IPR004358">
    <property type="entry name" value="Sig_transdc_His_kin-like_C"/>
</dbReference>
<dbReference type="InterPro" id="IPR050351">
    <property type="entry name" value="BphY/WalK/GraS-like"/>
</dbReference>
<accession>A0ABV5M2B5</accession>
<organism evidence="13 14">
    <name type="scientific">Dactylosporangium vinaceum</name>
    <dbReference type="NCBI Taxonomy" id="53362"/>
    <lineage>
        <taxon>Bacteria</taxon>
        <taxon>Bacillati</taxon>
        <taxon>Actinomycetota</taxon>
        <taxon>Actinomycetes</taxon>
        <taxon>Micromonosporales</taxon>
        <taxon>Micromonosporaceae</taxon>
        <taxon>Dactylosporangium</taxon>
    </lineage>
</organism>
<dbReference type="GO" id="GO:0005524">
    <property type="term" value="F:ATP binding"/>
    <property type="evidence" value="ECO:0007669"/>
    <property type="project" value="UniProtKB-KW"/>
</dbReference>
<reference evidence="13 14" key="1">
    <citation type="submission" date="2024-09" db="EMBL/GenBank/DDBJ databases">
        <authorList>
            <person name="Sun Q."/>
            <person name="Mori K."/>
        </authorList>
    </citation>
    <scope>NUCLEOTIDE SEQUENCE [LARGE SCALE GENOMIC DNA]</scope>
    <source>
        <strain evidence="13 14">JCM 3307</strain>
    </source>
</reference>
<evidence type="ECO:0000256" key="1">
    <source>
        <dbReference type="ARBA" id="ARBA00000085"/>
    </source>
</evidence>
<feature type="domain" description="Histidine kinase" evidence="12">
    <location>
        <begin position="181"/>
        <end position="394"/>
    </location>
</feature>
<dbReference type="SUPFAM" id="SSF55781">
    <property type="entry name" value="GAF domain-like"/>
    <property type="match status" value="1"/>
</dbReference>
<keyword evidence="14" id="KW-1185">Reference proteome</keyword>
<protein>
    <recommendedName>
        <fullName evidence="10">Sensor-like histidine kinase SenX3</fullName>
        <ecNumber evidence="3">2.7.13.3</ecNumber>
    </recommendedName>
</protein>
<dbReference type="InterPro" id="IPR029016">
    <property type="entry name" value="GAF-like_dom_sf"/>
</dbReference>
<feature type="region of interest" description="Disordered" evidence="11">
    <location>
        <begin position="375"/>
        <end position="403"/>
    </location>
</feature>
<evidence type="ECO:0000256" key="5">
    <source>
        <dbReference type="ARBA" id="ARBA00022679"/>
    </source>
</evidence>
<dbReference type="RefSeq" id="WP_223099468.1">
    <property type="nucleotide sequence ID" value="NZ_CP061913.1"/>
</dbReference>
<dbReference type="Pfam" id="PF00512">
    <property type="entry name" value="HisKA"/>
    <property type="match status" value="1"/>
</dbReference>
<dbReference type="SMART" id="SM00388">
    <property type="entry name" value="HisKA"/>
    <property type="match status" value="1"/>
</dbReference>
<dbReference type="SMART" id="SM00065">
    <property type="entry name" value="GAF"/>
    <property type="match status" value="1"/>
</dbReference>
<evidence type="ECO:0000256" key="7">
    <source>
        <dbReference type="ARBA" id="ARBA00022777"/>
    </source>
</evidence>
<dbReference type="Proteomes" id="UP001589608">
    <property type="component" value="Unassembled WGS sequence"/>
</dbReference>
<evidence type="ECO:0000259" key="12">
    <source>
        <dbReference type="PROSITE" id="PS50109"/>
    </source>
</evidence>
<comment type="catalytic activity">
    <reaction evidence="1">
        <text>ATP + protein L-histidine = ADP + protein N-phospho-L-histidine.</text>
        <dbReference type="EC" id="2.7.13.3"/>
    </reaction>
</comment>
<evidence type="ECO:0000256" key="11">
    <source>
        <dbReference type="SAM" id="MobiDB-lite"/>
    </source>
</evidence>
<gene>
    <name evidence="13" type="ORF">ACFFTR_07915</name>
</gene>
<keyword evidence="7" id="KW-0418">Kinase</keyword>
<dbReference type="Gene3D" id="3.30.565.10">
    <property type="entry name" value="Histidine kinase-like ATPase, C-terminal domain"/>
    <property type="match status" value="1"/>
</dbReference>
<dbReference type="InterPro" id="IPR036097">
    <property type="entry name" value="HisK_dim/P_sf"/>
</dbReference>
<dbReference type="PROSITE" id="PS50109">
    <property type="entry name" value="HIS_KIN"/>
    <property type="match status" value="1"/>
</dbReference>
<evidence type="ECO:0000256" key="2">
    <source>
        <dbReference type="ARBA" id="ARBA00004236"/>
    </source>
</evidence>
<evidence type="ECO:0000313" key="14">
    <source>
        <dbReference type="Proteomes" id="UP001589608"/>
    </source>
</evidence>
<dbReference type="PANTHER" id="PTHR42878">
    <property type="entry name" value="TWO-COMPONENT HISTIDINE KINASE"/>
    <property type="match status" value="1"/>
</dbReference>
<proteinExistence type="predicted"/>
<dbReference type="InterPro" id="IPR036890">
    <property type="entry name" value="HATPase_C_sf"/>
</dbReference>
<dbReference type="InterPro" id="IPR005467">
    <property type="entry name" value="His_kinase_dom"/>
</dbReference>
<evidence type="ECO:0000256" key="9">
    <source>
        <dbReference type="ARBA" id="ARBA00023012"/>
    </source>
</evidence>
<keyword evidence="8 13" id="KW-0067">ATP-binding</keyword>
<dbReference type="CDD" id="cd00075">
    <property type="entry name" value="HATPase"/>
    <property type="match status" value="1"/>
</dbReference>
<comment type="caution">
    <text evidence="13">The sequence shown here is derived from an EMBL/GenBank/DDBJ whole genome shotgun (WGS) entry which is preliminary data.</text>
</comment>
<keyword evidence="5" id="KW-0808">Transferase</keyword>
<dbReference type="SMART" id="SM00387">
    <property type="entry name" value="HATPase_c"/>
    <property type="match status" value="1"/>
</dbReference>
<dbReference type="CDD" id="cd00082">
    <property type="entry name" value="HisKA"/>
    <property type="match status" value="1"/>
</dbReference>
<evidence type="ECO:0000256" key="10">
    <source>
        <dbReference type="ARBA" id="ARBA00039401"/>
    </source>
</evidence>
<dbReference type="InterPro" id="IPR003018">
    <property type="entry name" value="GAF"/>
</dbReference>
<keyword evidence="6" id="KW-0547">Nucleotide-binding</keyword>
<dbReference type="EMBL" id="JBHMCA010000019">
    <property type="protein sequence ID" value="MFB9443005.1"/>
    <property type="molecule type" value="Genomic_DNA"/>
</dbReference>
<dbReference type="Gene3D" id="1.10.287.130">
    <property type="match status" value="1"/>
</dbReference>
<dbReference type="SUPFAM" id="SSF55874">
    <property type="entry name" value="ATPase domain of HSP90 chaperone/DNA topoisomerase II/histidine kinase"/>
    <property type="match status" value="1"/>
</dbReference>
<keyword evidence="9" id="KW-0902">Two-component regulatory system</keyword>
<comment type="subcellular location">
    <subcellularLocation>
        <location evidence="2">Cell membrane</location>
    </subcellularLocation>
</comment>
<evidence type="ECO:0000256" key="8">
    <source>
        <dbReference type="ARBA" id="ARBA00022840"/>
    </source>
</evidence>
<dbReference type="EC" id="2.7.13.3" evidence="3"/>
<dbReference type="Pfam" id="PF01590">
    <property type="entry name" value="GAF"/>
    <property type="match status" value="1"/>
</dbReference>
<evidence type="ECO:0000256" key="6">
    <source>
        <dbReference type="ARBA" id="ARBA00022741"/>
    </source>
</evidence>
<dbReference type="Gene3D" id="3.30.450.40">
    <property type="match status" value="1"/>
</dbReference>
<dbReference type="PRINTS" id="PR00344">
    <property type="entry name" value="BCTRLSENSOR"/>
</dbReference>
<sequence length="403" mass="43217">MATALTGTTQSRRDAVRRCAAASMSMRLHDTVTLLADACRTPIAAVRMLDDQWLHTLAAVGVDATQPLPRKGTFCDLVVTTDAPVVIADAHRDPRFRTHPLVVGSPGIRSFVGVPLHTDGTPVGTLCVLNTTIAQDHDRVLAILAAIAAHLDQELQVRQTLQDAEPLIAQATRYRQNLVAQISHEIRTPVTTIQGYLEVIADDPDALAPRYRPLLEPINRNVRRLCRTVDQLILAADAAATSDHTNMELLDLAGLVRASCARRAGTAHPVHLDLPAEPVPVHGNTAQLHIAVDNILTNAELFSPTPTAIEVQVSATPQPHLTVIDHGVGIPADELAQLGTPFYRGAHARHHHVPGIGLGLTITQQIIARHHGSMHLRSTPGQGTSITITLPGTDRLDDGPATA</sequence>
<dbReference type="Pfam" id="PF02518">
    <property type="entry name" value="HATPase_c"/>
    <property type="match status" value="1"/>
</dbReference>
<dbReference type="PANTHER" id="PTHR42878:SF7">
    <property type="entry name" value="SENSOR HISTIDINE KINASE GLRK"/>
    <property type="match status" value="1"/>
</dbReference>
<feature type="compositionally biased region" description="Polar residues" evidence="11">
    <location>
        <begin position="379"/>
        <end position="390"/>
    </location>
</feature>
<name>A0ABV5M2B5_9ACTN</name>
<evidence type="ECO:0000256" key="4">
    <source>
        <dbReference type="ARBA" id="ARBA00022553"/>
    </source>
</evidence>
<dbReference type="SUPFAM" id="SSF47384">
    <property type="entry name" value="Homodimeric domain of signal transducing histidine kinase"/>
    <property type="match status" value="1"/>
</dbReference>
<evidence type="ECO:0000313" key="13">
    <source>
        <dbReference type="EMBL" id="MFB9443005.1"/>
    </source>
</evidence>
<keyword evidence="4" id="KW-0597">Phosphoprotein</keyword>
<dbReference type="InterPro" id="IPR003594">
    <property type="entry name" value="HATPase_dom"/>
</dbReference>
<dbReference type="InterPro" id="IPR003661">
    <property type="entry name" value="HisK_dim/P_dom"/>
</dbReference>